<keyword evidence="3" id="KW-1185">Reference proteome</keyword>
<name>A0A3M7PSF7_BRAPC</name>
<keyword evidence="2" id="KW-0808">Transferase</keyword>
<organism evidence="2 3">
    <name type="scientific">Brachionus plicatilis</name>
    <name type="common">Marine rotifer</name>
    <name type="synonym">Brachionus muelleri</name>
    <dbReference type="NCBI Taxonomy" id="10195"/>
    <lineage>
        <taxon>Eukaryota</taxon>
        <taxon>Metazoa</taxon>
        <taxon>Spiralia</taxon>
        <taxon>Gnathifera</taxon>
        <taxon>Rotifera</taxon>
        <taxon>Eurotatoria</taxon>
        <taxon>Monogononta</taxon>
        <taxon>Pseudotrocha</taxon>
        <taxon>Ploima</taxon>
        <taxon>Brachionidae</taxon>
        <taxon>Brachionus</taxon>
    </lineage>
</organism>
<dbReference type="OrthoDB" id="8025217at2759"/>
<accession>A0A3M7PSF7</accession>
<gene>
    <name evidence="2" type="ORF">BpHYR1_004447</name>
</gene>
<evidence type="ECO:0000259" key="1">
    <source>
        <dbReference type="Pfam" id="PF14529"/>
    </source>
</evidence>
<dbReference type="PANTHER" id="PTHR33273:SF4">
    <property type="entry name" value="ENDONUCLEASE_EXONUCLEASE_PHOSPHATASE DOMAIN-CONTAINING PROTEIN"/>
    <property type="match status" value="1"/>
</dbReference>
<evidence type="ECO:0000313" key="3">
    <source>
        <dbReference type="Proteomes" id="UP000276133"/>
    </source>
</evidence>
<protein>
    <submittedName>
        <fullName evidence="2">RNA-directed DNA polymerase from mobile element jockey-like</fullName>
    </submittedName>
</protein>
<feature type="domain" description="Endonuclease/exonuclease/phosphatase" evidence="1">
    <location>
        <begin position="93"/>
        <end position="176"/>
    </location>
</feature>
<comment type="caution">
    <text evidence="2">The sequence shown here is derived from an EMBL/GenBank/DDBJ whole genome shotgun (WGS) entry which is preliminary data.</text>
</comment>
<dbReference type="Gene3D" id="3.60.10.10">
    <property type="entry name" value="Endonuclease/exonuclease/phosphatase"/>
    <property type="match status" value="1"/>
</dbReference>
<dbReference type="Proteomes" id="UP000276133">
    <property type="component" value="Unassembled WGS sequence"/>
</dbReference>
<dbReference type="EMBL" id="REGN01009067">
    <property type="protein sequence ID" value="RNA02056.1"/>
    <property type="molecule type" value="Genomic_DNA"/>
</dbReference>
<dbReference type="InterPro" id="IPR005135">
    <property type="entry name" value="Endo/exonuclease/phosphatase"/>
</dbReference>
<reference evidence="2 3" key="1">
    <citation type="journal article" date="2018" name="Sci. Rep.">
        <title>Genomic signatures of local adaptation to the degree of environmental predictability in rotifers.</title>
        <authorList>
            <person name="Franch-Gras L."/>
            <person name="Hahn C."/>
            <person name="Garcia-Roger E.M."/>
            <person name="Carmona M.J."/>
            <person name="Serra M."/>
            <person name="Gomez A."/>
        </authorList>
    </citation>
    <scope>NUCLEOTIDE SEQUENCE [LARGE SCALE GENOMIC DNA]</scope>
    <source>
        <strain evidence="2">HYR1</strain>
    </source>
</reference>
<dbReference type="PANTHER" id="PTHR33273">
    <property type="entry name" value="DOMAIN-CONTAINING PROTEIN, PUTATIVE-RELATED"/>
    <property type="match status" value="1"/>
</dbReference>
<dbReference type="SUPFAM" id="SSF56219">
    <property type="entry name" value="DNase I-like"/>
    <property type="match status" value="1"/>
</dbReference>
<dbReference type="AlphaFoldDB" id="A0A3M7PSF7"/>
<dbReference type="InterPro" id="IPR036691">
    <property type="entry name" value="Endo/exonu/phosph_ase_sf"/>
</dbReference>
<dbReference type="GO" id="GO:0003964">
    <property type="term" value="F:RNA-directed DNA polymerase activity"/>
    <property type="evidence" value="ECO:0007669"/>
    <property type="project" value="UniProtKB-KW"/>
</dbReference>
<evidence type="ECO:0000313" key="2">
    <source>
        <dbReference type="EMBL" id="RNA02056.1"/>
    </source>
</evidence>
<sequence length="187" mass="21586">MLIALVIVQIPDQMVMVHLPDIVLLNEIKVNEEECNYYLRFEGYSVVSKVRNSFGGGVAILIKDNIQFNQDFSYEKFNKELVCKNIKLNNKNISIFTLYNPPYSSKNKNYLCLDLVAEICNRCQFFIIGGDLNSKSRVLGCYSKENKNGEILELILEDMNICLLNDRSPTFFRSNSNYYEQTFKSGL</sequence>
<keyword evidence="2" id="KW-0695">RNA-directed DNA polymerase</keyword>
<proteinExistence type="predicted"/>
<keyword evidence="2" id="KW-0548">Nucleotidyltransferase</keyword>
<dbReference type="Pfam" id="PF14529">
    <property type="entry name" value="Exo_endo_phos_2"/>
    <property type="match status" value="1"/>
</dbReference>